<evidence type="ECO:0000256" key="2">
    <source>
        <dbReference type="SAM" id="MobiDB-lite"/>
    </source>
</evidence>
<dbReference type="GO" id="GO:0043138">
    <property type="term" value="F:3'-5' DNA helicase activity"/>
    <property type="evidence" value="ECO:0007669"/>
    <property type="project" value="TreeGrafter"/>
</dbReference>
<dbReference type="Gene3D" id="3.40.50.300">
    <property type="entry name" value="P-loop containing nucleotide triphosphate hydrolases"/>
    <property type="match status" value="1"/>
</dbReference>
<dbReference type="InterPro" id="IPR014001">
    <property type="entry name" value="Helicase_ATP-bd"/>
</dbReference>
<sequence length="517" mass="58036">MQISSRSYVKPGKTVHVKDTNAGKFSNVGKTTLRCSNDADRSSGRTQAHQYFGDANASVSEPKSCTSNYFPSSNAKAGEAQKSGGQSHIRPSVVHNSHHQFLGGSVSNQNVHTSQIKESEKCLVTDMDDDEILETIDVDQIVEQYQATCTPKPSMSKLPPITPAVDKYNSVRQDESCLPPELCSVCSHGFKLGTCPEAAIHLQEMKDMLITISNELIDNFNDLSPARMEELRQNRLELNKQIQHLERHLRPNSAVEERQNSHFSALTTPRSFQYETPQAASSWIDPSKFTAQVHLRNEPGLYENYNPSSVPFSSVDRVGVFSGAVEREQYIPKVVEVSYIEGSNDKKWSSVNFQWTKKLEANNKKVFGNHSFRPNQREVINATMSGYDVFVLMPTGGGKSLTYQLPALICPGITLVVCPLVSLIQDQIMHLLQANIPAAYLSANMEWTQQQEILRELTSDYCKYKLLYVTPEKVAKSSSWCVMCKEEVESIDDLFLQCKMARPRMLWNDFLNEGGFL</sequence>
<dbReference type="PANTHER" id="PTHR13710">
    <property type="entry name" value="DNA HELICASE RECQ FAMILY MEMBER"/>
    <property type="match status" value="1"/>
</dbReference>
<dbReference type="InterPro" id="IPR011545">
    <property type="entry name" value="DEAD/DEAH_box_helicase_dom"/>
</dbReference>
<dbReference type="Proteomes" id="UP001187192">
    <property type="component" value="Unassembled WGS sequence"/>
</dbReference>
<name>A0AA88ACX9_FICCA</name>
<dbReference type="GO" id="GO:0005737">
    <property type="term" value="C:cytoplasm"/>
    <property type="evidence" value="ECO:0007669"/>
    <property type="project" value="TreeGrafter"/>
</dbReference>
<gene>
    <name evidence="4" type="ORF">TIFTF001_018676</name>
</gene>
<dbReference type="PROSITE" id="PS51192">
    <property type="entry name" value="HELICASE_ATP_BIND_1"/>
    <property type="match status" value="1"/>
</dbReference>
<dbReference type="GO" id="GO:0009378">
    <property type="term" value="F:four-way junction helicase activity"/>
    <property type="evidence" value="ECO:0007669"/>
    <property type="project" value="TreeGrafter"/>
</dbReference>
<dbReference type="SUPFAM" id="SSF52540">
    <property type="entry name" value="P-loop containing nucleoside triphosphate hydrolases"/>
    <property type="match status" value="1"/>
</dbReference>
<dbReference type="InterPro" id="IPR027417">
    <property type="entry name" value="P-loop_NTPase"/>
</dbReference>
<keyword evidence="5" id="KW-1185">Reference proteome</keyword>
<accession>A0AA88ACX9</accession>
<dbReference type="PANTHER" id="PTHR13710:SF156">
    <property type="entry name" value="ATP-DEPENDENT DNA HELICASE Q-LIKE 4B"/>
    <property type="match status" value="1"/>
</dbReference>
<dbReference type="AlphaFoldDB" id="A0AA88ACX9"/>
<dbReference type="GO" id="GO:0003676">
    <property type="term" value="F:nucleic acid binding"/>
    <property type="evidence" value="ECO:0007669"/>
    <property type="project" value="InterPro"/>
</dbReference>
<evidence type="ECO:0000313" key="4">
    <source>
        <dbReference type="EMBL" id="GMN49515.1"/>
    </source>
</evidence>
<dbReference type="GO" id="GO:0005694">
    <property type="term" value="C:chromosome"/>
    <property type="evidence" value="ECO:0007669"/>
    <property type="project" value="TreeGrafter"/>
</dbReference>
<dbReference type="Pfam" id="PF00270">
    <property type="entry name" value="DEAD"/>
    <property type="match status" value="1"/>
</dbReference>
<dbReference type="GO" id="GO:0000724">
    <property type="term" value="P:double-strand break repair via homologous recombination"/>
    <property type="evidence" value="ECO:0007669"/>
    <property type="project" value="TreeGrafter"/>
</dbReference>
<evidence type="ECO:0000259" key="3">
    <source>
        <dbReference type="PROSITE" id="PS51192"/>
    </source>
</evidence>
<feature type="region of interest" description="Disordered" evidence="2">
    <location>
        <begin position="70"/>
        <end position="91"/>
    </location>
</feature>
<evidence type="ECO:0000256" key="1">
    <source>
        <dbReference type="ARBA" id="ARBA00005446"/>
    </source>
</evidence>
<comment type="similarity">
    <text evidence="1">Belongs to the helicase family. RecQ subfamily.</text>
</comment>
<dbReference type="SMART" id="SM00487">
    <property type="entry name" value="DEXDc"/>
    <property type="match status" value="1"/>
</dbReference>
<dbReference type="GO" id="GO:0005524">
    <property type="term" value="F:ATP binding"/>
    <property type="evidence" value="ECO:0007669"/>
    <property type="project" value="InterPro"/>
</dbReference>
<comment type="caution">
    <text evidence="4">The sequence shown here is derived from an EMBL/GenBank/DDBJ whole genome shotgun (WGS) entry which is preliminary data.</text>
</comment>
<evidence type="ECO:0000313" key="5">
    <source>
        <dbReference type="Proteomes" id="UP001187192"/>
    </source>
</evidence>
<proteinExistence type="inferred from homology"/>
<dbReference type="GO" id="GO:0005634">
    <property type="term" value="C:nucleus"/>
    <property type="evidence" value="ECO:0007669"/>
    <property type="project" value="TreeGrafter"/>
</dbReference>
<organism evidence="4 5">
    <name type="scientific">Ficus carica</name>
    <name type="common">Common fig</name>
    <dbReference type="NCBI Taxonomy" id="3494"/>
    <lineage>
        <taxon>Eukaryota</taxon>
        <taxon>Viridiplantae</taxon>
        <taxon>Streptophyta</taxon>
        <taxon>Embryophyta</taxon>
        <taxon>Tracheophyta</taxon>
        <taxon>Spermatophyta</taxon>
        <taxon>Magnoliopsida</taxon>
        <taxon>eudicotyledons</taxon>
        <taxon>Gunneridae</taxon>
        <taxon>Pentapetalae</taxon>
        <taxon>rosids</taxon>
        <taxon>fabids</taxon>
        <taxon>Rosales</taxon>
        <taxon>Moraceae</taxon>
        <taxon>Ficeae</taxon>
        <taxon>Ficus</taxon>
    </lineage>
</organism>
<dbReference type="CDD" id="cd17920">
    <property type="entry name" value="DEXHc_RecQ"/>
    <property type="match status" value="1"/>
</dbReference>
<dbReference type="EMBL" id="BTGU01000031">
    <property type="protein sequence ID" value="GMN49515.1"/>
    <property type="molecule type" value="Genomic_DNA"/>
</dbReference>
<feature type="domain" description="Helicase ATP-binding" evidence="3">
    <location>
        <begin position="380"/>
        <end position="506"/>
    </location>
</feature>
<protein>
    <recommendedName>
        <fullName evidence="3">Helicase ATP-binding domain-containing protein</fullName>
    </recommendedName>
</protein>
<reference evidence="4" key="1">
    <citation type="submission" date="2023-07" db="EMBL/GenBank/DDBJ databases">
        <title>draft genome sequence of fig (Ficus carica).</title>
        <authorList>
            <person name="Takahashi T."/>
            <person name="Nishimura K."/>
        </authorList>
    </citation>
    <scope>NUCLEOTIDE SEQUENCE</scope>
</reference>